<accession>A0A432YWP3</accession>
<feature type="chain" id="PRO_5019518038" evidence="1">
    <location>
        <begin position="20"/>
        <end position="347"/>
    </location>
</feature>
<keyword evidence="1" id="KW-0732">Signal</keyword>
<dbReference type="EMBL" id="PIQA01000001">
    <property type="protein sequence ID" value="RUO67746.1"/>
    <property type="molecule type" value="Genomic_DNA"/>
</dbReference>
<name>A0A432YWP3_9GAMM</name>
<gene>
    <name evidence="2" type="ORF">CWI73_02495</name>
</gene>
<evidence type="ECO:0000256" key="1">
    <source>
        <dbReference type="SAM" id="SignalP"/>
    </source>
</evidence>
<dbReference type="PROSITE" id="PS51257">
    <property type="entry name" value="PROKAR_LIPOPROTEIN"/>
    <property type="match status" value="1"/>
</dbReference>
<sequence length="347" mass="39175">MTRSVLIFKPVGYALFAFSALGMVACSDNPGLTEYADKLHSNVHDTLELPARSITPEKPTLQYPAKSELKRDVERTSLGFMDSMRLNHCRLGQEIAENNSSLGKLKDGFSKYHADLAMVEALEECIEHPESANVKAQLEEALAHKKSQLSASLANAFAFEDGLRSALSVGNNSLPQIHVTEYNYAVNALERFTRILERWNYTKETDDPSEMIKMLGRLERSNYLPDLFRTMLDYAHKLDAMRDQLPEIPEALHCPNGSVPQKAEQLRDSFNNIYIKEMQGDIAEVIEQHQRLLMTLENLQGIAPQPALKDYIAELGKLSKVLTDATVHFVRPWQRFYSACNFTPAPD</sequence>
<reference evidence="2 3" key="1">
    <citation type="journal article" date="2011" name="Front. Microbiol.">
        <title>Genomic signatures of strain selection and enhancement in Bacillus atrophaeus var. globigii, a historical biowarfare simulant.</title>
        <authorList>
            <person name="Gibbons H.S."/>
            <person name="Broomall S.M."/>
            <person name="McNew L.A."/>
            <person name="Daligault H."/>
            <person name="Chapman C."/>
            <person name="Bruce D."/>
            <person name="Karavis M."/>
            <person name="Krepps M."/>
            <person name="McGregor P.A."/>
            <person name="Hong C."/>
            <person name="Park K.H."/>
            <person name="Akmal A."/>
            <person name="Feldman A."/>
            <person name="Lin J.S."/>
            <person name="Chang W.E."/>
            <person name="Higgs B.W."/>
            <person name="Demirev P."/>
            <person name="Lindquist J."/>
            <person name="Liem A."/>
            <person name="Fochler E."/>
            <person name="Read T.D."/>
            <person name="Tapia R."/>
            <person name="Johnson S."/>
            <person name="Bishop-Lilly K.A."/>
            <person name="Detter C."/>
            <person name="Han C."/>
            <person name="Sozhamannan S."/>
            <person name="Rosenzweig C.N."/>
            <person name="Skowronski E.W."/>
        </authorList>
    </citation>
    <scope>NUCLEOTIDE SEQUENCE [LARGE SCALE GENOMIC DNA]</scope>
    <source>
        <strain evidence="2 3">TPS4-2</strain>
    </source>
</reference>
<dbReference type="InterPro" id="IPR021431">
    <property type="entry name" value="DUF3080"/>
</dbReference>
<dbReference type="Proteomes" id="UP000288361">
    <property type="component" value="Unassembled WGS sequence"/>
</dbReference>
<feature type="signal peptide" evidence="1">
    <location>
        <begin position="1"/>
        <end position="19"/>
    </location>
</feature>
<organism evidence="2 3">
    <name type="scientific">Idiomarina piscisalsi</name>
    <dbReference type="NCBI Taxonomy" id="1096243"/>
    <lineage>
        <taxon>Bacteria</taxon>
        <taxon>Pseudomonadati</taxon>
        <taxon>Pseudomonadota</taxon>
        <taxon>Gammaproteobacteria</taxon>
        <taxon>Alteromonadales</taxon>
        <taxon>Idiomarinaceae</taxon>
        <taxon>Idiomarina</taxon>
    </lineage>
</organism>
<dbReference type="RefSeq" id="WP_126751392.1">
    <property type="nucleotide sequence ID" value="NZ_JBHUMT010000016.1"/>
</dbReference>
<dbReference type="Pfam" id="PF11279">
    <property type="entry name" value="DUF3080"/>
    <property type="match status" value="1"/>
</dbReference>
<evidence type="ECO:0000313" key="3">
    <source>
        <dbReference type="Proteomes" id="UP000288361"/>
    </source>
</evidence>
<dbReference type="AlphaFoldDB" id="A0A432YWP3"/>
<comment type="caution">
    <text evidence="2">The sequence shown here is derived from an EMBL/GenBank/DDBJ whole genome shotgun (WGS) entry which is preliminary data.</text>
</comment>
<protein>
    <submittedName>
        <fullName evidence="2">DUF3080 domain-containing protein</fullName>
    </submittedName>
</protein>
<evidence type="ECO:0000313" key="2">
    <source>
        <dbReference type="EMBL" id="RUO67746.1"/>
    </source>
</evidence>
<proteinExistence type="predicted"/>